<organism evidence="3 5">
    <name type="scientific">Didymodactylos carnosus</name>
    <dbReference type="NCBI Taxonomy" id="1234261"/>
    <lineage>
        <taxon>Eukaryota</taxon>
        <taxon>Metazoa</taxon>
        <taxon>Spiralia</taxon>
        <taxon>Gnathifera</taxon>
        <taxon>Rotifera</taxon>
        <taxon>Eurotatoria</taxon>
        <taxon>Bdelloidea</taxon>
        <taxon>Philodinida</taxon>
        <taxon>Philodinidae</taxon>
        <taxon>Didymodactylos</taxon>
    </lineage>
</organism>
<dbReference type="GO" id="GO:0008061">
    <property type="term" value="F:chitin binding"/>
    <property type="evidence" value="ECO:0007669"/>
    <property type="project" value="InterPro"/>
</dbReference>
<sequence>MYNVQGLSSKLAEVQYLLDLKHPTVLVYVETGNTPLKLLPSYFPPYRRYFTAGTNAHGGVLILVHTSVPSKSVHTEPNILDVEVSLRCCRLNLDSLCSILPLVPMHLVPLPNLTGFVFCIGGGFGIEQKCADGAYYDPIKKECNDSITNVASVNSPCSSSPCNGGNCVNIFAASTYYCVCHNGLYTRHCEHKHSYCEDLRDCGRGHSEWEISKGCQLFDPDKDALKYICFCRPPKSSSRTVEQFWYGLSCMETIFEAPCATAIDGEKFPLRHTDKGYLRCLDNGTSASFESCLIDYVWNDAKKTCVSNKGQ</sequence>
<reference evidence="3" key="1">
    <citation type="submission" date="2021-02" db="EMBL/GenBank/DDBJ databases">
        <authorList>
            <person name="Nowell W R."/>
        </authorList>
    </citation>
    <scope>NUCLEOTIDE SEQUENCE</scope>
</reference>
<comment type="caution">
    <text evidence="3">The sequence shown here is derived from an EMBL/GenBank/DDBJ whole genome shotgun (WGS) entry which is preliminary data.</text>
</comment>
<keyword evidence="1" id="KW-1015">Disulfide bond</keyword>
<keyword evidence="5" id="KW-1185">Reference proteome</keyword>
<evidence type="ECO:0000256" key="1">
    <source>
        <dbReference type="PROSITE-ProRule" id="PRU00076"/>
    </source>
</evidence>
<dbReference type="InterPro" id="IPR000742">
    <property type="entry name" value="EGF"/>
</dbReference>
<dbReference type="AlphaFoldDB" id="A0A815WLY5"/>
<evidence type="ECO:0000313" key="4">
    <source>
        <dbReference type="EMBL" id="CAF4406630.1"/>
    </source>
</evidence>
<dbReference type="Proteomes" id="UP000663829">
    <property type="component" value="Unassembled WGS sequence"/>
</dbReference>
<evidence type="ECO:0000313" key="3">
    <source>
        <dbReference type="EMBL" id="CAF1545818.1"/>
    </source>
</evidence>
<proteinExistence type="predicted"/>
<dbReference type="EMBL" id="CAJOBC010092122">
    <property type="protein sequence ID" value="CAF4406630.1"/>
    <property type="molecule type" value="Genomic_DNA"/>
</dbReference>
<feature type="domain" description="EGF-like" evidence="2">
    <location>
        <begin position="153"/>
        <end position="190"/>
    </location>
</feature>
<feature type="disulfide bond" evidence="1">
    <location>
        <begin position="180"/>
        <end position="189"/>
    </location>
</feature>
<dbReference type="Proteomes" id="UP000681722">
    <property type="component" value="Unassembled WGS sequence"/>
</dbReference>
<evidence type="ECO:0000313" key="5">
    <source>
        <dbReference type="Proteomes" id="UP000663829"/>
    </source>
</evidence>
<accession>A0A815WLY5</accession>
<protein>
    <recommendedName>
        <fullName evidence="2">EGF-like domain-containing protein</fullName>
    </recommendedName>
</protein>
<dbReference type="SUPFAM" id="SSF57625">
    <property type="entry name" value="Invertebrate chitin-binding proteins"/>
    <property type="match status" value="1"/>
</dbReference>
<dbReference type="PROSITE" id="PS50026">
    <property type="entry name" value="EGF_3"/>
    <property type="match status" value="1"/>
</dbReference>
<evidence type="ECO:0000259" key="2">
    <source>
        <dbReference type="PROSITE" id="PS50026"/>
    </source>
</evidence>
<feature type="disulfide bond" evidence="1">
    <location>
        <begin position="157"/>
        <end position="167"/>
    </location>
</feature>
<name>A0A815WLY5_9BILA</name>
<dbReference type="OrthoDB" id="8067603at2759"/>
<keyword evidence="1" id="KW-0245">EGF-like domain</keyword>
<comment type="caution">
    <text evidence="1">Lacks conserved residue(s) required for the propagation of feature annotation.</text>
</comment>
<dbReference type="Gene3D" id="2.10.25.10">
    <property type="entry name" value="Laminin"/>
    <property type="match status" value="1"/>
</dbReference>
<dbReference type="InterPro" id="IPR036508">
    <property type="entry name" value="Chitin-bd_dom_sf"/>
</dbReference>
<dbReference type="EMBL" id="CAJNOQ010026459">
    <property type="protein sequence ID" value="CAF1545818.1"/>
    <property type="molecule type" value="Genomic_DNA"/>
</dbReference>
<gene>
    <name evidence="3" type="ORF">GPM918_LOCUS38899</name>
    <name evidence="4" type="ORF">SRO942_LOCUS39756</name>
</gene>
<dbReference type="SUPFAM" id="SSF57196">
    <property type="entry name" value="EGF/Laminin"/>
    <property type="match status" value="1"/>
</dbReference>